<evidence type="ECO:0000313" key="7">
    <source>
        <dbReference type="Proteomes" id="UP000230750"/>
    </source>
</evidence>
<dbReference type="InterPro" id="IPR000436">
    <property type="entry name" value="Sushi_SCR_CCP_dom"/>
</dbReference>
<keyword evidence="4" id="KW-0812">Transmembrane</keyword>
<keyword evidence="2" id="KW-0768">Sushi</keyword>
<evidence type="ECO:0000256" key="3">
    <source>
        <dbReference type="SAM" id="MobiDB-lite"/>
    </source>
</evidence>
<dbReference type="Pfam" id="PF00084">
    <property type="entry name" value="Sushi"/>
    <property type="match status" value="1"/>
</dbReference>
<dbReference type="EMBL" id="MRZV01002138">
    <property type="protein sequence ID" value="PIK34559.1"/>
    <property type="molecule type" value="Genomic_DNA"/>
</dbReference>
<keyword evidence="7" id="KW-1185">Reference proteome</keyword>
<dbReference type="InterPro" id="IPR035976">
    <property type="entry name" value="Sushi/SCR/CCP_sf"/>
</dbReference>
<evidence type="ECO:0000256" key="1">
    <source>
        <dbReference type="ARBA" id="ARBA00023157"/>
    </source>
</evidence>
<evidence type="ECO:0000256" key="2">
    <source>
        <dbReference type="PROSITE-ProRule" id="PRU00302"/>
    </source>
</evidence>
<feature type="compositionally biased region" description="Polar residues" evidence="3">
    <location>
        <begin position="116"/>
        <end position="125"/>
    </location>
</feature>
<dbReference type="AlphaFoldDB" id="A0A2G8JFS8"/>
<feature type="compositionally biased region" description="Basic residues" evidence="3">
    <location>
        <begin position="105"/>
        <end position="115"/>
    </location>
</feature>
<evidence type="ECO:0000256" key="4">
    <source>
        <dbReference type="SAM" id="Phobius"/>
    </source>
</evidence>
<gene>
    <name evidence="6" type="ORF">BSL78_28615</name>
</gene>
<comment type="caution">
    <text evidence="6">The sequence shown here is derived from an EMBL/GenBank/DDBJ whole genome shotgun (WGS) entry which is preliminary data.</text>
</comment>
<proteinExistence type="predicted"/>
<dbReference type="Proteomes" id="UP000230750">
    <property type="component" value="Unassembled WGS sequence"/>
</dbReference>
<sequence length="162" mass="18712">MEGNFTSVVDRNEDSFYHGMEILYLCREGYYNAVGTNIAYARCHDGNWTGNQDLQCRSTSAVTDQCQDERAAIIVLAVFWTLEGVIIIFFIAWCCRRRHIAKKAKRDQLPNKKHSGNTYTGQTAPRPNRISEEVPQKPPPATTGENRHRGRRKRQRYLLYIC</sequence>
<accession>A0A2G8JFS8</accession>
<keyword evidence="4" id="KW-0472">Membrane</keyword>
<name>A0A2G8JFS8_STIJA</name>
<evidence type="ECO:0000259" key="5">
    <source>
        <dbReference type="PROSITE" id="PS50923"/>
    </source>
</evidence>
<organism evidence="6 7">
    <name type="scientific">Stichopus japonicus</name>
    <name type="common">Sea cucumber</name>
    <dbReference type="NCBI Taxonomy" id="307972"/>
    <lineage>
        <taxon>Eukaryota</taxon>
        <taxon>Metazoa</taxon>
        <taxon>Echinodermata</taxon>
        <taxon>Eleutherozoa</taxon>
        <taxon>Echinozoa</taxon>
        <taxon>Holothuroidea</taxon>
        <taxon>Aspidochirotacea</taxon>
        <taxon>Aspidochirotida</taxon>
        <taxon>Stichopodidae</taxon>
        <taxon>Apostichopus</taxon>
    </lineage>
</organism>
<reference evidence="6 7" key="1">
    <citation type="journal article" date="2017" name="PLoS Biol.">
        <title>The sea cucumber genome provides insights into morphological evolution and visceral regeneration.</title>
        <authorList>
            <person name="Zhang X."/>
            <person name="Sun L."/>
            <person name="Yuan J."/>
            <person name="Sun Y."/>
            <person name="Gao Y."/>
            <person name="Zhang L."/>
            <person name="Li S."/>
            <person name="Dai H."/>
            <person name="Hamel J.F."/>
            <person name="Liu C."/>
            <person name="Yu Y."/>
            <person name="Liu S."/>
            <person name="Lin W."/>
            <person name="Guo K."/>
            <person name="Jin S."/>
            <person name="Xu P."/>
            <person name="Storey K.B."/>
            <person name="Huan P."/>
            <person name="Zhang T."/>
            <person name="Zhou Y."/>
            <person name="Zhang J."/>
            <person name="Lin C."/>
            <person name="Li X."/>
            <person name="Xing L."/>
            <person name="Huo D."/>
            <person name="Sun M."/>
            <person name="Wang L."/>
            <person name="Mercier A."/>
            <person name="Li F."/>
            <person name="Yang H."/>
            <person name="Xiang J."/>
        </authorList>
    </citation>
    <scope>NUCLEOTIDE SEQUENCE [LARGE SCALE GENOMIC DNA]</scope>
    <source>
        <strain evidence="6">Shaxun</strain>
        <tissue evidence="6">Muscle</tissue>
    </source>
</reference>
<feature type="region of interest" description="Disordered" evidence="3">
    <location>
        <begin position="105"/>
        <end position="151"/>
    </location>
</feature>
<feature type="domain" description="Sushi" evidence="5">
    <location>
        <begin position="1"/>
        <end position="58"/>
    </location>
</feature>
<keyword evidence="4" id="KW-1133">Transmembrane helix</keyword>
<dbReference type="Gene3D" id="2.10.70.10">
    <property type="entry name" value="Complement Module, domain 1"/>
    <property type="match status" value="1"/>
</dbReference>
<dbReference type="SUPFAM" id="SSF57535">
    <property type="entry name" value="Complement control module/SCR domain"/>
    <property type="match status" value="1"/>
</dbReference>
<protein>
    <recommendedName>
        <fullName evidence="5">Sushi domain-containing protein</fullName>
    </recommendedName>
</protein>
<evidence type="ECO:0000313" key="6">
    <source>
        <dbReference type="EMBL" id="PIK34559.1"/>
    </source>
</evidence>
<dbReference type="PROSITE" id="PS50923">
    <property type="entry name" value="SUSHI"/>
    <property type="match status" value="1"/>
</dbReference>
<dbReference type="OrthoDB" id="10665418at2759"/>
<comment type="caution">
    <text evidence="2">Lacks conserved residue(s) required for the propagation of feature annotation.</text>
</comment>
<feature type="transmembrane region" description="Helical" evidence="4">
    <location>
        <begin position="71"/>
        <end position="95"/>
    </location>
</feature>
<keyword evidence="1" id="KW-1015">Disulfide bond</keyword>